<evidence type="ECO:0000313" key="3">
    <source>
        <dbReference type="Proteomes" id="UP000265020"/>
    </source>
</evidence>
<dbReference type="Proteomes" id="UP000265020">
    <property type="component" value="Unassembled WGS sequence"/>
</dbReference>
<proteinExistence type="predicted"/>
<keyword evidence="3" id="KW-1185">Reference proteome</keyword>
<dbReference type="InterPro" id="IPR013783">
    <property type="entry name" value="Ig-like_fold"/>
</dbReference>
<dbReference type="InterPro" id="IPR007110">
    <property type="entry name" value="Ig-like_dom"/>
</dbReference>
<dbReference type="CDD" id="cd00096">
    <property type="entry name" value="Ig"/>
    <property type="match status" value="1"/>
</dbReference>
<dbReference type="STRING" id="28743.ENSCVAP00000015503"/>
<reference evidence="2" key="2">
    <citation type="submission" date="2025-09" db="UniProtKB">
        <authorList>
            <consortium name="Ensembl"/>
        </authorList>
    </citation>
    <scope>IDENTIFICATION</scope>
</reference>
<reference evidence="2" key="1">
    <citation type="submission" date="2025-08" db="UniProtKB">
        <authorList>
            <consortium name="Ensembl"/>
        </authorList>
    </citation>
    <scope>IDENTIFICATION</scope>
</reference>
<protein>
    <recommendedName>
        <fullName evidence="1">Ig-like domain-containing protein</fullName>
    </recommendedName>
</protein>
<evidence type="ECO:0000313" key="2">
    <source>
        <dbReference type="Ensembl" id="ENSCVAP00000015503.1"/>
    </source>
</evidence>
<sequence length="228" mass="25642">TNENHKILHQNSLLCYVWATQEKSVLKAREKTNVTLQTGETLLNAESVWTFGAETPNMRIATIMRGKEVKNDYGEIFKDRLLIDHHTGSLTIIQVKTSDTGKYQFQSIGTKILMRVFHLIVYSDFLHSSIPLPAPPLSSSSVTVECSVHNSRELMLSWYRGKESLKKTSSPKLTTLTLSLEVDPSYGDNYSCVAENPVERKTTRLSEEDILLGYAGMIKQTSACLHFA</sequence>
<dbReference type="GeneTree" id="ENSGT01050000244806"/>
<dbReference type="PANTHER" id="PTHR21063:SF4">
    <property type="entry name" value="CD48 ANTIGEN-RELATED"/>
    <property type="match status" value="1"/>
</dbReference>
<feature type="domain" description="Ig-like" evidence="1">
    <location>
        <begin position="139"/>
        <end position="206"/>
    </location>
</feature>
<name>A0A3Q2D9Y3_CYPVA</name>
<evidence type="ECO:0000259" key="1">
    <source>
        <dbReference type="PROSITE" id="PS50835"/>
    </source>
</evidence>
<dbReference type="PANTHER" id="PTHR21063">
    <property type="entry name" value="LFA-3"/>
    <property type="match status" value="1"/>
</dbReference>
<dbReference type="OMA" id="KEVKCDY"/>
<dbReference type="AlphaFoldDB" id="A0A3Q2D9Y3"/>
<organism evidence="2 3">
    <name type="scientific">Cyprinodon variegatus</name>
    <name type="common">Sheepshead minnow</name>
    <dbReference type="NCBI Taxonomy" id="28743"/>
    <lineage>
        <taxon>Eukaryota</taxon>
        <taxon>Metazoa</taxon>
        <taxon>Chordata</taxon>
        <taxon>Craniata</taxon>
        <taxon>Vertebrata</taxon>
        <taxon>Euteleostomi</taxon>
        <taxon>Actinopterygii</taxon>
        <taxon>Neopterygii</taxon>
        <taxon>Teleostei</taxon>
        <taxon>Neoteleostei</taxon>
        <taxon>Acanthomorphata</taxon>
        <taxon>Ovalentaria</taxon>
        <taxon>Atherinomorphae</taxon>
        <taxon>Cyprinodontiformes</taxon>
        <taxon>Cyprinodontidae</taxon>
        <taxon>Cyprinodon</taxon>
    </lineage>
</organism>
<dbReference type="SUPFAM" id="SSF48726">
    <property type="entry name" value="Immunoglobulin"/>
    <property type="match status" value="2"/>
</dbReference>
<dbReference type="Gene3D" id="2.60.40.10">
    <property type="entry name" value="Immunoglobulins"/>
    <property type="match status" value="2"/>
</dbReference>
<dbReference type="PROSITE" id="PS50835">
    <property type="entry name" value="IG_LIKE"/>
    <property type="match status" value="1"/>
</dbReference>
<dbReference type="Ensembl" id="ENSCVAT00000031537.1">
    <property type="protein sequence ID" value="ENSCVAP00000015503.1"/>
    <property type="gene ID" value="ENSCVAG00000000478.1"/>
</dbReference>
<accession>A0A3Q2D9Y3</accession>
<dbReference type="InterPro" id="IPR036179">
    <property type="entry name" value="Ig-like_dom_sf"/>
</dbReference>